<sequence>MTDNSAISDGSCIRLLPWRGERGQDCYLVTDDPPDAVGVVTRHADNIEFLQLGLARRLLARAEPPLPKATAEHPVLMRELTAALRDTLLVARCRGERLEHLTEWAAGSPAMCRAVRDLYNAAPAMFRLAAFPGDCPRSACAARRFVRDGARAWGLPDEAADAMEAVTGELAANAIGHGQGPLLTVAVGCRRDIVTVVVADEGGGTSEDLPWRPVDTVASAEEESGRGLLIVQGLSKRWGCRPTTGGLSVWAEIALP</sequence>
<dbReference type="CDD" id="cd16936">
    <property type="entry name" value="HATPase_RsbW-like"/>
    <property type="match status" value="1"/>
</dbReference>
<keyword evidence="1" id="KW-0808">Transferase</keyword>
<accession>A0ABU6FIL4</accession>
<dbReference type="Pfam" id="PF13581">
    <property type="entry name" value="HATPase_c_2"/>
    <property type="match status" value="1"/>
</dbReference>
<dbReference type="Gene3D" id="3.30.565.10">
    <property type="entry name" value="Histidine kinase-like ATPase, C-terminal domain"/>
    <property type="match status" value="1"/>
</dbReference>
<name>A0ABU6FIL4_9ACTN</name>
<dbReference type="InterPro" id="IPR050267">
    <property type="entry name" value="Anti-sigma-factor_SerPK"/>
</dbReference>
<reference evidence="3 4" key="1">
    <citation type="submission" date="2022-10" db="EMBL/GenBank/DDBJ databases">
        <authorList>
            <person name="Xie J."/>
            <person name="Shen N."/>
        </authorList>
    </citation>
    <scope>NUCLEOTIDE SEQUENCE [LARGE SCALE GENOMIC DNA]</scope>
    <source>
        <strain evidence="3 4">YIM65594</strain>
    </source>
</reference>
<keyword evidence="1" id="KW-0418">Kinase</keyword>
<protein>
    <submittedName>
        <fullName evidence="3">ATP-binding protein</fullName>
    </submittedName>
</protein>
<organism evidence="3 4">
    <name type="scientific">Streptomyces endophyticus</name>
    <dbReference type="NCBI Taxonomy" id="714166"/>
    <lineage>
        <taxon>Bacteria</taxon>
        <taxon>Bacillati</taxon>
        <taxon>Actinomycetota</taxon>
        <taxon>Actinomycetes</taxon>
        <taxon>Kitasatosporales</taxon>
        <taxon>Streptomycetaceae</taxon>
        <taxon>Streptomyces</taxon>
    </lineage>
</organism>
<keyword evidence="3" id="KW-0547">Nucleotide-binding</keyword>
<keyword evidence="3" id="KW-0067">ATP-binding</keyword>
<dbReference type="InterPro" id="IPR036890">
    <property type="entry name" value="HATPase_C_sf"/>
</dbReference>
<dbReference type="InterPro" id="IPR003594">
    <property type="entry name" value="HATPase_dom"/>
</dbReference>
<evidence type="ECO:0000313" key="4">
    <source>
        <dbReference type="Proteomes" id="UP001354931"/>
    </source>
</evidence>
<dbReference type="RefSeq" id="WP_326022252.1">
    <property type="nucleotide sequence ID" value="NZ_JAOZYC010000169.1"/>
</dbReference>
<evidence type="ECO:0000259" key="2">
    <source>
        <dbReference type="Pfam" id="PF13581"/>
    </source>
</evidence>
<proteinExistence type="predicted"/>
<keyword evidence="1" id="KW-0723">Serine/threonine-protein kinase</keyword>
<feature type="domain" description="Histidine kinase/HSP90-like ATPase" evidence="2">
    <location>
        <begin position="138"/>
        <end position="250"/>
    </location>
</feature>
<dbReference type="PANTHER" id="PTHR35526">
    <property type="entry name" value="ANTI-SIGMA-F FACTOR RSBW-RELATED"/>
    <property type="match status" value="1"/>
</dbReference>
<evidence type="ECO:0000256" key="1">
    <source>
        <dbReference type="ARBA" id="ARBA00022527"/>
    </source>
</evidence>
<dbReference type="SUPFAM" id="SSF55874">
    <property type="entry name" value="ATPase domain of HSP90 chaperone/DNA topoisomerase II/histidine kinase"/>
    <property type="match status" value="1"/>
</dbReference>
<dbReference type="EMBL" id="JAOZYC010000169">
    <property type="protein sequence ID" value="MEB8342691.1"/>
    <property type="molecule type" value="Genomic_DNA"/>
</dbReference>
<dbReference type="PANTHER" id="PTHR35526:SF3">
    <property type="entry name" value="ANTI-SIGMA-F FACTOR RSBW"/>
    <property type="match status" value="1"/>
</dbReference>
<evidence type="ECO:0000313" key="3">
    <source>
        <dbReference type="EMBL" id="MEB8342691.1"/>
    </source>
</evidence>
<dbReference type="Proteomes" id="UP001354931">
    <property type="component" value="Unassembled WGS sequence"/>
</dbReference>
<dbReference type="GO" id="GO:0005524">
    <property type="term" value="F:ATP binding"/>
    <property type="evidence" value="ECO:0007669"/>
    <property type="project" value="UniProtKB-KW"/>
</dbReference>
<gene>
    <name evidence="3" type="ORF">OKJ99_34870</name>
</gene>
<keyword evidence="4" id="KW-1185">Reference proteome</keyword>
<comment type="caution">
    <text evidence="3">The sequence shown here is derived from an EMBL/GenBank/DDBJ whole genome shotgun (WGS) entry which is preliminary data.</text>
</comment>